<comment type="caution">
    <text evidence="2">The sequence shown here is derived from an EMBL/GenBank/DDBJ whole genome shotgun (WGS) entry which is preliminary data.</text>
</comment>
<reference evidence="2 3" key="1">
    <citation type="submission" date="2018-06" db="EMBL/GenBank/DDBJ databases">
        <title>Genomic Encyclopedia of Type Strains, Phase III (KMG-III): the genomes of soil and plant-associated and newly described type strains.</title>
        <authorList>
            <person name="Whitman W."/>
        </authorList>
    </citation>
    <scope>NUCLEOTIDE SEQUENCE [LARGE SCALE GENOMIC DNA]</scope>
    <source>
        <strain evidence="2 3">CGMCC 4.7090</strain>
    </source>
</reference>
<evidence type="ECO:0000313" key="3">
    <source>
        <dbReference type="Proteomes" id="UP000249341"/>
    </source>
</evidence>
<dbReference type="Gene3D" id="3.40.50.1820">
    <property type="entry name" value="alpha/beta hydrolase"/>
    <property type="match status" value="1"/>
</dbReference>
<dbReference type="InterPro" id="IPR050266">
    <property type="entry name" value="AB_hydrolase_sf"/>
</dbReference>
<name>A0A327YWF4_9ACTN</name>
<proteinExistence type="predicted"/>
<dbReference type="PANTHER" id="PTHR43798">
    <property type="entry name" value="MONOACYLGLYCEROL LIPASE"/>
    <property type="match status" value="1"/>
</dbReference>
<organism evidence="2 3">
    <name type="scientific">Actinoplanes lutulentus</name>
    <dbReference type="NCBI Taxonomy" id="1287878"/>
    <lineage>
        <taxon>Bacteria</taxon>
        <taxon>Bacillati</taxon>
        <taxon>Actinomycetota</taxon>
        <taxon>Actinomycetes</taxon>
        <taxon>Micromonosporales</taxon>
        <taxon>Micromonosporaceae</taxon>
        <taxon>Actinoplanes</taxon>
    </lineage>
</organism>
<dbReference type="Pfam" id="PF12146">
    <property type="entry name" value="Hydrolase_4"/>
    <property type="match status" value="1"/>
</dbReference>
<evidence type="ECO:0000259" key="1">
    <source>
        <dbReference type="Pfam" id="PF12146"/>
    </source>
</evidence>
<evidence type="ECO:0000313" key="2">
    <source>
        <dbReference type="EMBL" id="RAK25430.1"/>
    </source>
</evidence>
<sequence>MDLIETTASGCSPWAAGSRSMRILDETQAFAAATRAARAVIETETPEAGIRPQSRSRLLSHGARTSRAVLLLHGYTRGPEQMDDLARDFYERGYNVWIPRGPGHGTTDPHAHRRITAEELIAYAAEALDVVTGLGDEPGVVGISAGAILATWLAQQRGDAVRRLLLLSPFFAPARRQAPASVVRLLVLLYGRGLLPDRVTSRGYSLATVSRYLAIARDLPSPRRSGLRSIAVAISSLDDVVDTVAATAVPGRISEAAGIPLHIRVLPASLGLGHDTLALAGRPDADELREQYIHLYEGDLP</sequence>
<dbReference type="EMBL" id="QLMJ01000034">
    <property type="protein sequence ID" value="RAK25430.1"/>
    <property type="molecule type" value="Genomic_DNA"/>
</dbReference>
<dbReference type="PANTHER" id="PTHR43798:SF33">
    <property type="entry name" value="HYDROLASE, PUTATIVE (AFU_ORTHOLOGUE AFUA_2G14860)-RELATED"/>
    <property type="match status" value="1"/>
</dbReference>
<protein>
    <submittedName>
        <fullName evidence="2">Carboxylesterase</fullName>
    </submittedName>
</protein>
<dbReference type="InterPro" id="IPR022742">
    <property type="entry name" value="Hydrolase_4"/>
</dbReference>
<dbReference type="AlphaFoldDB" id="A0A327YWF4"/>
<dbReference type="GO" id="GO:0016020">
    <property type="term" value="C:membrane"/>
    <property type="evidence" value="ECO:0007669"/>
    <property type="project" value="TreeGrafter"/>
</dbReference>
<gene>
    <name evidence="2" type="ORF">B0I29_13440</name>
</gene>
<keyword evidence="3" id="KW-1185">Reference proteome</keyword>
<dbReference type="SUPFAM" id="SSF53474">
    <property type="entry name" value="alpha/beta-Hydrolases"/>
    <property type="match status" value="1"/>
</dbReference>
<dbReference type="InterPro" id="IPR029058">
    <property type="entry name" value="AB_hydrolase_fold"/>
</dbReference>
<accession>A0A327YWF4</accession>
<feature type="domain" description="Serine aminopeptidase S33" evidence="1">
    <location>
        <begin position="66"/>
        <end position="203"/>
    </location>
</feature>
<dbReference type="Proteomes" id="UP000249341">
    <property type="component" value="Unassembled WGS sequence"/>
</dbReference>